<comment type="caution">
    <text evidence="6">The sequence shown here is derived from an EMBL/GenBank/DDBJ whole genome shotgun (WGS) entry which is preliminary data.</text>
</comment>
<reference evidence="6" key="3">
    <citation type="submission" date="2023-06" db="EMBL/GenBank/DDBJ databases">
        <authorList>
            <person name="Lucena T."/>
            <person name="Sun Q."/>
        </authorList>
    </citation>
    <scope>NUCLEOTIDE SEQUENCE</scope>
    <source>
        <strain evidence="6">CECT 7184</strain>
    </source>
</reference>
<dbReference type="InterPro" id="IPR000055">
    <property type="entry name" value="Restrct_endonuc_typeI_TRD"/>
</dbReference>
<keyword evidence="6" id="KW-0540">Nuclease</keyword>
<dbReference type="PANTHER" id="PTHR30408:SF12">
    <property type="entry name" value="TYPE I RESTRICTION ENZYME MJAVIII SPECIFICITY SUBUNIT"/>
    <property type="match status" value="1"/>
</dbReference>
<dbReference type="RefSeq" id="WP_290363272.1">
    <property type="nucleotide sequence ID" value="NZ_JAUFQU010000001.1"/>
</dbReference>
<keyword evidence="3" id="KW-0238">DNA-binding</keyword>
<reference evidence="6" key="1">
    <citation type="journal article" date="2014" name="Int. J. Syst. Evol. Microbiol.">
        <title>Complete genome of a new Firmicutes species belonging to the dominant human colonic microbiota ('Ruminococcus bicirculans') reveals two chromosomes and a selective capacity to utilize plant glucans.</title>
        <authorList>
            <consortium name="NISC Comparative Sequencing Program"/>
            <person name="Wegmann U."/>
            <person name="Louis P."/>
            <person name="Goesmann A."/>
            <person name="Henrissat B."/>
            <person name="Duncan S.H."/>
            <person name="Flint H.J."/>
        </authorList>
    </citation>
    <scope>NUCLEOTIDE SEQUENCE</scope>
    <source>
        <strain evidence="6">CECT 7184</strain>
    </source>
</reference>
<comment type="similarity">
    <text evidence="1">Belongs to the type-I restriction system S methylase family.</text>
</comment>
<keyword evidence="8" id="KW-1185">Reference proteome</keyword>
<organism evidence="6 8">
    <name type="scientific">Paenimyroides ceti</name>
    <dbReference type="NCBI Taxonomy" id="395087"/>
    <lineage>
        <taxon>Bacteria</taxon>
        <taxon>Pseudomonadati</taxon>
        <taxon>Bacteroidota</taxon>
        <taxon>Flavobacteriia</taxon>
        <taxon>Flavobacteriales</taxon>
        <taxon>Flavobacteriaceae</taxon>
        <taxon>Paenimyroides</taxon>
    </lineage>
</organism>
<evidence type="ECO:0000313" key="7">
    <source>
        <dbReference type="EMBL" id="MDN3709001.1"/>
    </source>
</evidence>
<dbReference type="EMBL" id="JAUFQU010000010">
    <property type="protein sequence ID" value="MDN3709001.1"/>
    <property type="molecule type" value="Genomic_DNA"/>
</dbReference>
<evidence type="ECO:0000256" key="1">
    <source>
        <dbReference type="ARBA" id="ARBA00010923"/>
    </source>
</evidence>
<dbReference type="Pfam" id="PF01420">
    <property type="entry name" value="Methylase_S"/>
    <property type="match status" value="1"/>
</dbReference>
<feature type="domain" description="Type I restriction modification DNA specificity" evidence="5">
    <location>
        <begin position="76"/>
        <end position="185"/>
    </location>
</feature>
<dbReference type="EC" id="3.1.21.-" evidence="6"/>
<keyword evidence="6" id="KW-0255">Endonuclease</keyword>
<dbReference type="Proteomes" id="UP001242368">
    <property type="component" value="Unassembled WGS sequence"/>
</dbReference>
<keyword evidence="6" id="KW-0378">Hydrolase</keyword>
<evidence type="ECO:0000259" key="5">
    <source>
        <dbReference type="Pfam" id="PF01420"/>
    </source>
</evidence>
<protein>
    <submittedName>
        <fullName evidence="6">Restriction endonuclease subunit S</fullName>
        <ecNumber evidence="6">3.1.21.-</ecNumber>
    </submittedName>
</protein>
<dbReference type="InterPro" id="IPR044946">
    <property type="entry name" value="Restrct_endonuc_typeI_TRD_sf"/>
</dbReference>
<dbReference type="GO" id="GO:0004519">
    <property type="term" value="F:endonuclease activity"/>
    <property type="evidence" value="ECO:0007669"/>
    <property type="project" value="UniProtKB-KW"/>
</dbReference>
<evidence type="ECO:0000256" key="2">
    <source>
        <dbReference type="ARBA" id="ARBA00022747"/>
    </source>
</evidence>
<evidence type="ECO:0000313" key="6">
    <source>
        <dbReference type="EMBL" id="MDN3707250.1"/>
    </source>
</evidence>
<gene>
    <name evidence="6" type="ORF">QW060_08890</name>
    <name evidence="7" type="ORF">QW060_18155</name>
</gene>
<reference evidence="8" key="2">
    <citation type="journal article" date="2019" name="Int. J. Syst. Evol. Microbiol.">
        <title>The Global Catalogue of Microorganisms (GCM) 10K type strain sequencing project: providing services to taxonomists for standard genome sequencing and annotation.</title>
        <authorList>
            <consortium name="The Broad Institute Genomics Platform"/>
            <consortium name="The Broad Institute Genome Sequencing Center for Infectious Disease"/>
            <person name="Wu L."/>
            <person name="Ma J."/>
        </authorList>
    </citation>
    <scope>NUCLEOTIDE SEQUENCE [LARGE SCALE GENOMIC DNA]</scope>
    <source>
        <strain evidence="8">CECT 7184</strain>
    </source>
</reference>
<sequence length="204" mass="23476">MANKLFLDNDKKSNQKQMMQIVDRIKNSFIPEKNTLYKQIGIRSHSKGLFYKEAVTGESLGNKSVFWIEPDCFIVNIVFAWEQAIGKTTDKDIGFIASHRFPMYKPKEGVLNLDYLLYFFKSLKGKYLLELASPGGAGRNKTLGQTEFLKLKIPVPSMEEQIRLVDILNTATKELQHYQQKLNNLKLQKKGLMQQLLTGKTRIK</sequence>
<dbReference type="GO" id="GO:0016787">
    <property type="term" value="F:hydrolase activity"/>
    <property type="evidence" value="ECO:0007669"/>
    <property type="project" value="UniProtKB-KW"/>
</dbReference>
<dbReference type="Gene3D" id="3.90.220.20">
    <property type="entry name" value="DNA methylase specificity domains"/>
    <property type="match status" value="1"/>
</dbReference>
<dbReference type="PANTHER" id="PTHR30408">
    <property type="entry name" value="TYPE-1 RESTRICTION ENZYME ECOKI SPECIFICITY PROTEIN"/>
    <property type="match status" value="1"/>
</dbReference>
<keyword evidence="2" id="KW-0680">Restriction system</keyword>
<keyword evidence="4" id="KW-0175">Coiled coil</keyword>
<dbReference type="EMBL" id="JAUFQU010000001">
    <property type="protein sequence ID" value="MDN3707250.1"/>
    <property type="molecule type" value="Genomic_DNA"/>
</dbReference>
<evidence type="ECO:0000256" key="4">
    <source>
        <dbReference type="SAM" id="Coils"/>
    </source>
</evidence>
<evidence type="ECO:0000256" key="3">
    <source>
        <dbReference type="ARBA" id="ARBA00023125"/>
    </source>
</evidence>
<proteinExistence type="inferred from homology"/>
<name>A0ABT8CSN5_9FLAO</name>
<dbReference type="SUPFAM" id="SSF116734">
    <property type="entry name" value="DNA methylase specificity domain"/>
    <property type="match status" value="1"/>
</dbReference>
<evidence type="ECO:0000313" key="8">
    <source>
        <dbReference type="Proteomes" id="UP001242368"/>
    </source>
</evidence>
<accession>A0ABT8CSN5</accession>
<dbReference type="InterPro" id="IPR052021">
    <property type="entry name" value="Type-I_RS_S_subunit"/>
</dbReference>
<feature type="coiled-coil region" evidence="4">
    <location>
        <begin position="168"/>
        <end position="195"/>
    </location>
</feature>